<comment type="caution">
    <text evidence="1">The sequence shown here is derived from an EMBL/GenBank/DDBJ whole genome shotgun (WGS) entry which is preliminary data.</text>
</comment>
<sequence length="90" mass="9923">MAALECDHALDATISALEKLSDTSIILHWSSTRCHYGSQIWTRGLAWRDGLCALTRAPIREGDVVYRPRKRGRLPANAEAMIFALAIDGA</sequence>
<name>A0AB73FRT7_9BURK</name>
<evidence type="ECO:0000313" key="2">
    <source>
        <dbReference type="Proteomes" id="UP000061665"/>
    </source>
</evidence>
<proteinExistence type="predicted"/>
<evidence type="ECO:0000313" key="1">
    <source>
        <dbReference type="EMBL" id="KVM21124.1"/>
    </source>
</evidence>
<dbReference type="Pfam" id="PF11811">
    <property type="entry name" value="DUF3331"/>
    <property type="match status" value="1"/>
</dbReference>
<evidence type="ECO:0008006" key="3">
    <source>
        <dbReference type="Google" id="ProtNLM"/>
    </source>
</evidence>
<dbReference type="InterPro" id="IPR021769">
    <property type="entry name" value="DUF3331"/>
</dbReference>
<accession>A0AB73FRT7</accession>
<reference evidence="1 2" key="1">
    <citation type="submission" date="2015-11" db="EMBL/GenBank/DDBJ databases">
        <title>Expanding the genomic diversity of Burkholderia species for the development of highly accurate diagnostics.</title>
        <authorList>
            <person name="Sahl J."/>
            <person name="Keim P."/>
            <person name="Wagner D."/>
        </authorList>
    </citation>
    <scope>NUCLEOTIDE SEQUENCE [LARGE SCALE GENOMIC DNA]</scope>
    <source>
        <strain evidence="1 2">MSMB2058</strain>
    </source>
</reference>
<dbReference type="EMBL" id="LOZE01000133">
    <property type="protein sequence ID" value="KVM21124.1"/>
    <property type="molecule type" value="Genomic_DNA"/>
</dbReference>
<protein>
    <recommendedName>
        <fullName evidence="3">DUF3331 domain-containing protein</fullName>
    </recommendedName>
</protein>
<dbReference type="Proteomes" id="UP000061665">
    <property type="component" value="Unassembled WGS sequence"/>
</dbReference>
<dbReference type="AlphaFoldDB" id="A0AB73FRT7"/>
<gene>
    <name evidence="1" type="ORF">WJ53_00195</name>
</gene>
<organism evidence="1 2">
    <name type="scientific">Burkholderia ubonensis</name>
    <dbReference type="NCBI Taxonomy" id="101571"/>
    <lineage>
        <taxon>Bacteria</taxon>
        <taxon>Pseudomonadati</taxon>
        <taxon>Pseudomonadota</taxon>
        <taxon>Betaproteobacteria</taxon>
        <taxon>Burkholderiales</taxon>
        <taxon>Burkholderiaceae</taxon>
        <taxon>Burkholderia</taxon>
        <taxon>Burkholderia cepacia complex</taxon>
    </lineage>
</organism>